<evidence type="ECO:0000313" key="1">
    <source>
        <dbReference type="EMBL" id="GHP12701.1"/>
    </source>
</evidence>
<keyword evidence="2" id="KW-1185">Reference proteome</keyword>
<sequence>MEGKVIRILSDTELLINLGSNDEVRYGQEFEIYEPGEAVKDPSTHESLGTLDYIKAKVEATEVHEAFSVVSHITTDTETISKGGLAAFAQSSRKVTTRTVHSLPIKTDQIKPRNVKNKEIQIGDPVRSV</sequence>
<name>A0ABQ3VXI4_9LACO</name>
<dbReference type="Proteomes" id="UP000604765">
    <property type="component" value="Unassembled WGS sequence"/>
</dbReference>
<organism evidence="1 2">
    <name type="scientific">Lentilactobacillus fungorum</name>
    <dbReference type="NCBI Taxonomy" id="2201250"/>
    <lineage>
        <taxon>Bacteria</taxon>
        <taxon>Bacillati</taxon>
        <taxon>Bacillota</taxon>
        <taxon>Bacilli</taxon>
        <taxon>Lactobacillales</taxon>
        <taxon>Lactobacillaceae</taxon>
        <taxon>Lentilactobacillus</taxon>
    </lineage>
</organism>
<gene>
    <name evidence="1" type="ORF">YK48G_01260</name>
</gene>
<dbReference type="EMBL" id="BNJR01000004">
    <property type="protein sequence ID" value="GHP12701.1"/>
    <property type="molecule type" value="Genomic_DNA"/>
</dbReference>
<reference evidence="1 2" key="1">
    <citation type="journal article" date="2021" name="Int. J. Syst. Evol. Microbiol.">
        <title>Lentilactobacillus fungorum sp. nov., isolated from spent mushroom substrates.</title>
        <authorList>
            <person name="Tohno M."/>
            <person name="Tanizawa Y."/>
            <person name="Kojima Y."/>
            <person name="Sakamoto M."/>
            <person name="Ohkuma M."/>
            <person name="Kobayashi H."/>
        </authorList>
    </citation>
    <scope>NUCLEOTIDE SEQUENCE [LARGE SCALE GENOMIC DNA]</scope>
    <source>
        <strain evidence="1 2">YK48G</strain>
    </source>
</reference>
<dbReference type="RefSeq" id="WP_203628775.1">
    <property type="nucleotide sequence ID" value="NZ_BNJR01000004.1"/>
</dbReference>
<comment type="caution">
    <text evidence="1">The sequence shown here is derived from an EMBL/GenBank/DDBJ whole genome shotgun (WGS) entry which is preliminary data.</text>
</comment>
<accession>A0ABQ3VXI4</accession>
<protein>
    <submittedName>
        <fullName evidence="1">Uncharacterized protein</fullName>
    </submittedName>
</protein>
<evidence type="ECO:0000313" key="2">
    <source>
        <dbReference type="Proteomes" id="UP000604765"/>
    </source>
</evidence>
<proteinExistence type="predicted"/>